<feature type="domain" description="Glucose-methanol-choline oxidoreductase N-terminal" evidence="11">
    <location>
        <begin position="312"/>
        <end position="326"/>
    </location>
</feature>
<dbReference type="EMBL" id="ML996087">
    <property type="protein sequence ID" value="KAF2151624.1"/>
    <property type="molecule type" value="Genomic_DNA"/>
</dbReference>
<dbReference type="SUPFAM" id="SSF51905">
    <property type="entry name" value="FAD/NAD(P)-binding domain"/>
    <property type="match status" value="1"/>
</dbReference>
<dbReference type="PANTHER" id="PTHR11552:SF201">
    <property type="entry name" value="GLUCOSE-METHANOL-CHOLINE OXIDOREDUCTASE N-TERMINAL DOMAIN-CONTAINING PROTEIN"/>
    <property type="match status" value="1"/>
</dbReference>
<proteinExistence type="inferred from homology"/>
<dbReference type="Pfam" id="PF05199">
    <property type="entry name" value="GMC_oxred_C"/>
    <property type="match status" value="1"/>
</dbReference>
<dbReference type="PANTHER" id="PTHR11552">
    <property type="entry name" value="GLUCOSE-METHANOL-CHOLINE GMC OXIDOREDUCTASE"/>
    <property type="match status" value="1"/>
</dbReference>
<dbReference type="OrthoDB" id="269227at2759"/>
<dbReference type="AlphaFoldDB" id="A0A9P4J3B8"/>
<dbReference type="PIRSF" id="PIRSF000137">
    <property type="entry name" value="Alcohol_oxidase"/>
    <property type="match status" value="1"/>
</dbReference>
<evidence type="ECO:0000256" key="4">
    <source>
        <dbReference type="ARBA" id="ARBA00022827"/>
    </source>
</evidence>
<dbReference type="Pfam" id="PF00732">
    <property type="entry name" value="GMC_oxred_N"/>
    <property type="match status" value="1"/>
</dbReference>
<gene>
    <name evidence="12" type="ORF">K461DRAFT_279105</name>
</gene>
<feature type="active site" description="Proton acceptor" evidence="6">
    <location>
        <position position="590"/>
    </location>
</feature>
<dbReference type="Gene3D" id="3.50.50.60">
    <property type="entry name" value="FAD/NAD(P)-binding domain"/>
    <property type="match status" value="1"/>
</dbReference>
<dbReference type="GO" id="GO:0016614">
    <property type="term" value="F:oxidoreductase activity, acting on CH-OH group of donors"/>
    <property type="evidence" value="ECO:0007669"/>
    <property type="project" value="InterPro"/>
</dbReference>
<comment type="cofactor">
    <cofactor evidence="1 7">
        <name>FAD</name>
        <dbReference type="ChEBI" id="CHEBI:57692"/>
    </cofactor>
</comment>
<comment type="caution">
    <text evidence="12">The sequence shown here is derived from an EMBL/GenBank/DDBJ whole genome shotgun (WGS) entry which is preliminary data.</text>
</comment>
<feature type="chain" id="PRO_5040124567" evidence="9">
    <location>
        <begin position="30"/>
        <end position="611"/>
    </location>
</feature>
<dbReference type="InterPro" id="IPR036188">
    <property type="entry name" value="FAD/NAD-bd_sf"/>
</dbReference>
<evidence type="ECO:0000256" key="7">
    <source>
        <dbReference type="PIRSR" id="PIRSR000137-2"/>
    </source>
</evidence>
<dbReference type="InterPro" id="IPR007867">
    <property type="entry name" value="GMC_OxRtase_C"/>
</dbReference>
<keyword evidence="3 8" id="KW-0285">Flavoprotein</keyword>
<comment type="similarity">
    <text evidence="2 8">Belongs to the GMC oxidoreductase family.</text>
</comment>
<reference evidence="12" key="1">
    <citation type="journal article" date="2020" name="Stud. Mycol.">
        <title>101 Dothideomycetes genomes: a test case for predicting lifestyles and emergence of pathogens.</title>
        <authorList>
            <person name="Haridas S."/>
            <person name="Albert R."/>
            <person name="Binder M."/>
            <person name="Bloem J."/>
            <person name="Labutti K."/>
            <person name="Salamov A."/>
            <person name="Andreopoulos B."/>
            <person name="Baker S."/>
            <person name="Barry K."/>
            <person name="Bills G."/>
            <person name="Bluhm B."/>
            <person name="Cannon C."/>
            <person name="Castanera R."/>
            <person name="Culley D."/>
            <person name="Daum C."/>
            <person name="Ezra D."/>
            <person name="Gonzalez J."/>
            <person name="Henrissat B."/>
            <person name="Kuo A."/>
            <person name="Liang C."/>
            <person name="Lipzen A."/>
            <person name="Lutzoni F."/>
            <person name="Magnuson J."/>
            <person name="Mondo S."/>
            <person name="Nolan M."/>
            <person name="Ohm R."/>
            <person name="Pangilinan J."/>
            <person name="Park H.-J."/>
            <person name="Ramirez L."/>
            <person name="Alfaro M."/>
            <person name="Sun H."/>
            <person name="Tritt A."/>
            <person name="Yoshinaga Y."/>
            <person name="Zwiers L.-H."/>
            <person name="Turgeon B."/>
            <person name="Goodwin S."/>
            <person name="Spatafora J."/>
            <person name="Crous P."/>
            <person name="Grigoriev I."/>
        </authorList>
    </citation>
    <scope>NUCLEOTIDE SEQUENCE</scope>
    <source>
        <strain evidence="12">CBS 260.36</strain>
    </source>
</reference>
<sequence>MLPLRHQSAMHLHWAILLTLLDQHSTAQARTASAIGDGRIFDYVVVGGGTCGLVVANRLSADPHITVAVIEAGNSQLNNASVSQVENYFTSLDTDIDWQYQSTSQQFTNNRTLTFQAGKALGGTSNINGATYVRAQKAQIDAWEQLGNSGWKWDALWPYYLKSENFTEPSLQQLESTGFTYNSDNHGYHGPLHTGITNLTMENQAHVILNMTAQAQQIPFNQDLNGGDIRGFSLFPSTVDATLNIRSDAARSYYQTIMHRPNLFVFENTVAHKLLWREDCSDSRSAAGVLVRHQNQTALTTIQAREVILSAGSLKSPIILENSGVGNPRILKLLDIPVEVDLPAVGENLQDQPNTIMNAEFTGNFSGYTPFVMYLNALDLFGQDFDAVSQKIAADISTYATAISEGSHGTIQATIVERQLRIQADLIFNRSVPVTEILWVPAQPVILAAFWGLLPFSRGSVHLAGTVAKSTPDLDPVPVINPNFFMLEWDAILQAATAEKVRSLLHQVPLSGMVGAENAPNVTKVPLGADVDTWLSWFKEIYTPNNHPIGTCAMMSRELGGVVDPNLIVYGTKNVRVIDASVLPFQIDGHLTSTLYALAERASDLILADRQ</sequence>
<evidence type="ECO:0000256" key="9">
    <source>
        <dbReference type="SAM" id="SignalP"/>
    </source>
</evidence>
<dbReference type="GO" id="GO:0050660">
    <property type="term" value="F:flavin adenine dinucleotide binding"/>
    <property type="evidence" value="ECO:0007669"/>
    <property type="project" value="InterPro"/>
</dbReference>
<accession>A0A9P4J3B8</accession>
<keyword evidence="4 7" id="KW-0274">FAD</keyword>
<evidence type="ECO:0000256" key="5">
    <source>
        <dbReference type="ARBA" id="ARBA00023002"/>
    </source>
</evidence>
<dbReference type="InterPro" id="IPR027424">
    <property type="entry name" value="Glucose_Oxidase_domain_2"/>
</dbReference>
<dbReference type="InterPro" id="IPR000172">
    <property type="entry name" value="GMC_OxRdtase_N"/>
</dbReference>
<evidence type="ECO:0000256" key="1">
    <source>
        <dbReference type="ARBA" id="ARBA00001974"/>
    </source>
</evidence>
<evidence type="ECO:0000256" key="8">
    <source>
        <dbReference type="RuleBase" id="RU003968"/>
    </source>
</evidence>
<evidence type="ECO:0000256" key="6">
    <source>
        <dbReference type="PIRSR" id="PIRSR000137-1"/>
    </source>
</evidence>
<feature type="signal peptide" evidence="9">
    <location>
        <begin position="1"/>
        <end position="29"/>
    </location>
</feature>
<name>A0A9P4J3B8_9PEZI</name>
<feature type="active site" description="Proton donor" evidence="6">
    <location>
        <position position="547"/>
    </location>
</feature>
<evidence type="ECO:0000256" key="2">
    <source>
        <dbReference type="ARBA" id="ARBA00010790"/>
    </source>
</evidence>
<evidence type="ECO:0000313" key="13">
    <source>
        <dbReference type="Proteomes" id="UP000799439"/>
    </source>
</evidence>
<feature type="binding site" evidence="7">
    <location>
        <position position="124"/>
    </location>
    <ligand>
        <name>FAD</name>
        <dbReference type="ChEBI" id="CHEBI:57692"/>
    </ligand>
</feature>
<evidence type="ECO:0000259" key="10">
    <source>
        <dbReference type="PROSITE" id="PS00623"/>
    </source>
</evidence>
<dbReference type="Proteomes" id="UP000799439">
    <property type="component" value="Unassembled WGS sequence"/>
</dbReference>
<dbReference type="SUPFAM" id="SSF54373">
    <property type="entry name" value="FAD-linked reductases, C-terminal domain"/>
    <property type="match status" value="1"/>
</dbReference>
<evidence type="ECO:0000313" key="12">
    <source>
        <dbReference type="EMBL" id="KAF2151624.1"/>
    </source>
</evidence>
<organism evidence="12 13">
    <name type="scientific">Myriangium duriaei CBS 260.36</name>
    <dbReference type="NCBI Taxonomy" id="1168546"/>
    <lineage>
        <taxon>Eukaryota</taxon>
        <taxon>Fungi</taxon>
        <taxon>Dikarya</taxon>
        <taxon>Ascomycota</taxon>
        <taxon>Pezizomycotina</taxon>
        <taxon>Dothideomycetes</taxon>
        <taxon>Dothideomycetidae</taxon>
        <taxon>Myriangiales</taxon>
        <taxon>Myriangiaceae</taxon>
        <taxon>Myriangium</taxon>
    </lineage>
</organism>
<protein>
    <submittedName>
        <fullName evidence="12">GMC oxidoreductase</fullName>
    </submittedName>
</protein>
<feature type="domain" description="Glucose-methanol-choline oxidoreductase N-terminal" evidence="10">
    <location>
        <begin position="118"/>
        <end position="141"/>
    </location>
</feature>
<dbReference type="Gene3D" id="4.10.450.10">
    <property type="entry name" value="Glucose Oxidase, domain 2"/>
    <property type="match status" value="1"/>
</dbReference>
<evidence type="ECO:0000256" key="3">
    <source>
        <dbReference type="ARBA" id="ARBA00022630"/>
    </source>
</evidence>
<dbReference type="PROSITE" id="PS00624">
    <property type="entry name" value="GMC_OXRED_2"/>
    <property type="match status" value="1"/>
</dbReference>
<keyword evidence="5" id="KW-0560">Oxidoreductase</keyword>
<dbReference type="PROSITE" id="PS00623">
    <property type="entry name" value="GMC_OXRED_1"/>
    <property type="match status" value="1"/>
</dbReference>
<evidence type="ECO:0000259" key="11">
    <source>
        <dbReference type="PROSITE" id="PS00624"/>
    </source>
</evidence>
<keyword evidence="9" id="KW-0732">Signal</keyword>
<dbReference type="Gene3D" id="3.30.560.10">
    <property type="entry name" value="Glucose Oxidase, domain 3"/>
    <property type="match status" value="1"/>
</dbReference>
<dbReference type="InterPro" id="IPR012132">
    <property type="entry name" value="GMC_OxRdtase"/>
</dbReference>
<keyword evidence="13" id="KW-1185">Reference proteome</keyword>